<comment type="caution">
    <text evidence="1">The sequence shown here is derived from an EMBL/GenBank/DDBJ whole genome shotgun (WGS) entry which is preliminary data.</text>
</comment>
<evidence type="ECO:0000313" key="2">
    <source>
        <dbReference type="Proteomes" id="UP000487221"/>
    </source>
</evidence>
<dbReference type="Proteomes" id="UP000487221">
    <property type="component" value="Unassembled WGS sequence"/>
</dbReference>
<evidence type="ECO:0000313" key="1">
    <source>
        <dbReference type="EMBL" id="KAB4183639.1"/>
    </source>
</evidence>
<organism evidence="1 2">
    <name type="scientific">Bacteroides uniformis</name>
    <dbReference type="NCBI Taxonomy" id="820"/>
    <lineage>
        <taxon>Bacteria</taxon>
        <taxon>Pseudomonadati</taxon>
        <taxon>Bacteroidota</taxon>
        <taxon>Bacteroidia</taxon>
        <taxon>Bacteroidales</taxon>
        <taxon>Bacteroidaceae</taxon>
        <taxon>Bacteroides</taxon>
    </lineage>
</organism>
<reference evidence="1 2" key="1">
    <citation type="journal article" date="2019" name="Nat. Med.">
        <title>A library of human gut bacterial isolates paired with longitudinal multiomics data enables mechanistic microbiome research.</title>
        <authorList>
            <person name="Poyet M."/>
            <person name="Groussin M."/>
            <person name="Gibbons S.M."/>
            <person name="Avila-Pacheco J."/>
            <person name="Jiang X."/>
            <person name="Kearney S.M."/>
            <person name="Perrotta A.R."/>
            <person name="Berdy B."/>
            <person name="Zhao S."/>
            <person name="Lieberman T.D."/>
            <person name="Swanson P.K."/>
            <person name="Smith M."/>
            <person name="Roesemann S."/>
            <person name="Alexander J.E."/>
            <person name="Rich S.A."/>
            <person name="Livny J."/>
            <person name="Vlamakis H."/>
            <person name="Clish C."/>
            <person name="Bullock K."/>
            <person name="Deik A."/>
            <person name="Scott J."/>
            <person name="Pierce K.A."/>
            <person name="Xavier R.J."/>
            <person name="Alm E.J."/>
        </authorList>
    </citation>
    <scope>NUCLEOTIDE SEQUENCE [LARGE SCALE GENOMIC DNA]</scope>
    <source>
        <strain evidence="1 2">BIOML-A19</strain>
    </source>
</reference>
<dbReference type="AlphaFoldDB" id="A0A7J5H1T7"/>
<dbReference type="EMBL" id="WCTY01000018">
    <property type="protein sequence ID" value="KAB4183639.1"/>
    <property type="molecule type" value="Genomic_DNA"/>
</dbReference>
<proteinExistence type="predicted"/>
<gene>
    <name evidence="1" type="ORF">GAQ44_10690</name>
</gene>
<protein>
    <submittedName>
        <fullName evidence="1">Uncharacterized protein</fullName>
    </submittedName>
</protein>
<dbReference type="Gene3D" id="1.50.10.10">
    <property type="match status" value="1"/>
</dbReference>
<dbReference type="SUPFAM" id="SSF48208">
    <property type="entry name" value="Six-hairpin glycosidases"/>
    <property type="match status" value="1"/>
</dbReference>
<accession>A0A7J5H1T7</accession>
<name>A0A7J5H1T7_BACUN</name>
<dbReference type="InterPro" id="IPR012341">
    <property type="entry name" value="6hp_glycosidase-like_sf"/>
</dbReference>
<sequence length="76" mass="9052">MDTSKETHIFIVEIIVQKALRYREFIKKNLIHNKWHWSVCADGTVNTDDKAVFGKCLYHNGCMYIEIMERFSAWNL</sequence>
<dbReference type="GO" id="GO:0005975">
    <property type="term" value="P:carbohydrate metabolic process"/>
    <property type="evidence" value="ECO:0007669"/>
    <property type="project" value="InterPro"/>
</dbReference>
<dbReference type="InterPro" id="IPR008928">
    <property type="entry name" value="6-hairpin_glycosidase_sf"/>
</dbReference>